<comment type="subcellular location">
    <subcellularLocation>
        <location evidence="1">Nucleus</location>
    </subcellularLocation>
</comment>
<dbReference type="EMBL" id="CP120631">
    <property type="protein sequence ID" value="WEW61668.1"/>
    <property type="molecule type" value="Genomic_DNA"/>
</dbReference>
<evidence type="ECO:0000256" key="1">
    <source>
        <dbReference type="ARBA" id="ARBA00004123"/>
    </source>
</evidence>
<dbReference type="GO" id="GO:0001228">
    <property type="term" value="F:DNA-binding transcription activator activity, RNA polymerase II-specific"/>
    <property type="evidence" value="ECO:0007669"/>
    <property type="project" value="TreeGrafter"/>
</dbReference>
<accession>A0AAF0DNK4</accession>
<dbReference type="AlphaFoldDB" id="A0AAF0DNK4"/>
<keyword evidence="2" id="KW-0539">Nucleus</keyword>
<keyword evidence="4" id="KW-1185">Reference proteome</keyword>
<dbReference type="PANTHER" id="PTHR40621">
    <property type="entry name" value="TRANSCRIPTION FACTOR KAPC-RELATED"/>
    <property type="match status" value="1"/>
</dbReference>
<reference evidence="3" key="1">
    <citation type="submission" date="2023-03" db="EMBL/GenBank/DDBJ databases">
        <title>Emydomyces testavorans Genome Sequence.</title>
        <authorList>
            <person name="Hoyer L."/>
        </authorList>
    </citation>
    <scope>NUCLEOTIDE SEQUENCE</scope>
    <source>
        <strain evidence="3">16-2883</strain>
    </source>
</reference>
<name>A0AAF0DNK4_9EURO</name>
<organism evidence="3 4">
    <name type="scientific">Emydomyces testavorans</name>
    <dbReference type="NCBI Taxonomy" id="2070801"/>
    <lineage>
        <taxon>Eukaryota</taxon>
        <taxon>Fungi</taxon>
        <taxon>Dikarya</taxon>
        <taxon>Ascomycota</taxon>
        <taxon>Pezizomycotina</taxon>
        <taxon>Eurotiomycetes</taxon>
        <taxon>Eurotiomycetidae</taxon>
        <taxon>Onygenales</taxon>
        <taxon>Nannizziopsiaceae</taxon>
        <taxon>Emydomyces</taxon>
    </lineage>
</organism>
<dbReference type="Gene3D" id="1.20.5.170">
    <property type="match status" value="1"/>
</dbReference>
<protein>
    <recommendedName>
        <fullName evidence="5">BZIP domain-containing protein</fullName>
    </recommendedName>
</protein>
<sequence length="338" mass="37943">MSTTTLTTDSLWQRSKKRIPLLGRISKPKNGANASEDQIDVAKAAHARRREQVRRAQRNHRARKENYIKVLEKEFRTLRNEEDSIVMETQKIVDENKMLREIMLANGISFPGRTPPPKTQSRPPTVVRVVGDPGSEQRLEVSVDGVSDTPRIFLPGSVQKIAPLEETVSSVPPKVNSHSTSGANYCNHTDLASSPQHPLGLDTTQVGVDFVLFLEHHCLQHARTSCAKSPFSGHVLTFQTPLIANGPEILRNNDTWEIPACHLDRLFELAAALDLDGDITPVQAWKRIKQHPSFHKLDAERLRSLSTSLRKEVQCFGFGAVIDEELFDMYLEKTFSSL</sequence>
<proteinExistence type="predicted"/>
<dbReference type="GO" id="GO:0090575">
    <property type="term" value="C:RNA polymerase II transcription regulator complex"/>
    <property type="evidence" value="ECO:0007669"/>
    <property type="project" value="TreeGrafter"/>
</dbReference>
<evidence type="ECO:0008006" key="5">
    <source>
        <dbReference type="Google" id="ProtNLM"/>
    </source>
</evidence>
<dbReference type="Proteomes" id="UP001219355">
    <property type="component" value="Chromosome 5"/>
</dbReference>
<dbReference type="CDD" id="cd14688">
    <property type="entry name" value="bZIP_YAP"/>
    <property type="match status" value="1"/>
</dbReference>
<dbReference type="InterPro" id="IPR050936">
    <property type="entry name" value="AP-1-like"/>
</dbReference>
<dbReference type="SUPFAM" id="SSF57959">
    <property type="entry name" value="Leucine zipper domain"/>
    <property type="match status" value="1"/>
</dbReference>
<dbReference type="Gene3D" id="1.10.238.100">
    <property type="entry name" value="YAP1 redox domain. Chain B"/>
    <property type="match status" value="1"/>
</dbReference>
<evidence type="ECO:0000313" key="3">
    <source>
        <dbReference type="EMBL" id="WEW61668.1"/>
    </source>
</evidence>
<evidence type="ECO:0000313" key="4">
    <source>
        <dbReference type="Proteomes" id="UP001219355"/>
    </source>
</evidence>
<gene>
    <name evidence="3" type="ORF">PRK78_007160</name>
</gene>
<dbReference type="GO" id="GO:0000976">
    <property type="term" value="F:transcription cis-regulatory region binding"/>
    <property type="evidence" value="ECO:0007669"/>
    <property type="project" value="InterPro"/>
</dbReference>
<dbReference type="PANTHER" id="PTHR40621:SF6">
    <property type="entry name" value="AP-1-LIKE TRANSCRIPTION FACTOR YAP1-RELATED"/>
    <property type="match status" value="1"/>
</dbReference>
<dbReference type="InterPro" id="IPR046347">
    <property type="entry name" value="bZIP_sf"/>
</dbReference>
<evidence type="ECO:0000256" key="2">
    <source>
        <dbReference type="ARBA" id="ARBA00023242"/>
    </source>
</evidence>